<dbReference type="SFLD" id="SFLDF00027">
    <property type="entry name" value="p-type_atpase"/>
    <property type="match status" value="1"/>
</dbReference>
<dbReference type="InterPro" id="IPR008250">
    <property type="entry name" value="ATPase_P-typ_transduc_dom_A_sf"/>
</dbReference>
<dbReference type="GO" id="GO:0000287">
    <property type="term" value="F:magnesium ion binding"/>
    <property type="evidence" value="ECO:0007669"/>
    <property type="project" value="UniProtKB-UniRule"/>
</dbReference>
<protein>
    <recommendedName>
        <fullName evidence="22">Phospholipid-transporting ATPase</fullName>
        <ecNumber evidence="22">7.6.2.1</ecNumber>
    </recommendedName>
</protein>
<gene>
    <name evidence="28" type="primary">LOC106175910</name>
</gene>
<dbReference type="Pfam" id="PF00122">
    <property type="entry name" value="E1-E2_ATPase"/>
    <property type="match status" value="1"/>
</dbReference>
<dbReference type="SUPFAM" id="SSF81665">
    <property type="entry name" value="Calcium ATPase, transmembrane domain M"/>
    <property type="match status" value="1"/>
</dbReference>
<feature type="transmembrane region" description="Helical" evidence="22">
    <location>
        <begin position="350"/>
        <end position="369"/>
    </location>
</feature>
<dbReference type="PANTHER" id="PTHR24092">
    <property type="entry name" value="PROBABLE PHOSPHOLIPID-TRANSPORTING ATPASE"/>
    <property type="match status" value="1"/>
</dbReference>
<evidence type="ECO:0000259" key="25">
    <source>
        <dbReference type="Pfam" id="PF16209"/>
    </source>
</evidence>
<feature type="region of interest" description="Disordered" evidence="23">
    <location>
        <begin position="1"/>
        <end position="34"/>
    </location>
</feature>
<feature type="binding site" evidence="20">
    <location>
        <position position="504"/>
    </location>
    <ligand>
        <name>ATP</name>
        <dbReference type="ChEBI" id="CHEBI:30616"/>
    </ligand>
</feature>
<keyword evidence="6" id="KW-1003">Cell membrane</keyword>
<dbReference type="InterPro" id="IPR032631">
    <property type="entry name" value="P-type_ATPase_N"/>
</dbReference>
<dbReference type="Pfam" id="PF13246">
    <property type="entry name" value="Cation_ATPase"/>
    <property type="match status" value="1"/>
</dbReference>
<dbReference type="InterPro" id="IPR044492">
    <property type="entry name" value="P_typ_ATPase_HD_dom"/>
</dbReference>
<dbReference type="PROSITE" id="PS00154">
    <property type="entry name" value="ATPASE_E1_E2"/>
    <property type="match status" value="1"/>
</dbReference>
<proteinExistence type="inferred from homology"/>
<feature type="binding site" evidence="20">
    <location>
        <position position="771"/>
    </location>
    <ligand>
        <name>ATP</name>
        <dbReference type="ChEBI" id="CHEBI:30616"/>
    </ligand>
</feature>
<evidence type="ECO:0000256" key="20">
    <source>
        <dbReference type="PIRSR" id="PIRSR606539-2"/>
    </source>
</evidence>
<dbReference type="FunFam" id="3.40.1110.10:FF:000055">
    <property type="entry name" value="Phospholipid-transporting ATPase"/>
    <property type="match status" value="1"/>
</dbReference>
<dbReference type="InterPro" id="IPR036412">
    <property type="entry name" value="HAD-like_sf"/>
</dbReference>
<evidence type="ECO:0000256" key="19">
    <source>
        <dbReference type="PIRSR" id="PIRSR606539-1"/>
    </source>
</evidence>
<evidence type="ECO:0000256" key="11">
    <source>
        <dbReference type="ARBA" id="ARBA00022840"/>
    </source>
</evidence>
<evidence type="ECO:0000256" key="4">
    <source>
        <dbReference type="ARBA" id="ARBA00004555"/>
    </source>
</evidence>
<dbReference type="PRINTS" id="PR00119">
    <property type="entry name" value="CATATPASE"/>
</dbReference>
<feature type="transmembrane region" description="Helical" evidence="22">
    <location>
        <begin position="932"/>
        <end position="953"/>
    </location>
</feature>
<evidence type="ECO:0000313" key="27">
    <source>
        <dbReference type="Proteomes" id="UP000085678"/>
    </source>
</evidence>
<feature type="binding site" evidence="20">
    <location>
        <position position="568"/>
    </location>
    <ligand>
        <name>ATP</name>
        <dbReference type="ChEBI" id="CHEBI:30616"/>
    </ligand>
</feature>
<feature type="binding site" evidence="20">
    <location>
        <position position="545"/>
    </location>
    <ligand>
        <name>ATP</name>
        <dbReference type="ChEBI" id="CHEBI:30616"/>
    </ligand>
</feature>
<evidence type="ECO:0000256" key="22">
    <source>
        <dbReference type="RuleBase" id="RU362033"/>
    </source>
</evidence>
<dbReference type="EC" id="7.6.2.1" evidence="22"/>
<keyword evidence="27" id="KW-1185">Reference proteome</keyword>
<comment type="catalytic activity">
    <reaction evidence="18">
        <text>a 1,2-diacyl-sn-glycero-3-phospho-L-serine(out) + ATP + H2O = a 1,2-diacyl-sn-glycero-3-phospho-L-serine(in) + ADP + phosphate + H(+)</text>
        <dbReference type="Rhea" id="RHEA:38567"/>
        <dbReference type="ChEBI" id="CHEBI:15377"/>
        <dbReference type="ChEBI" id="CHEBI:15378"/>
        <dbReference type="ChEBI" id="CHEBI:30616"/>
        <dbReference type="ChEBI" id="CHEBI:43474"/>
        <dbReference type="ChEBI" id="CHEBI:57262"/>
        <dbReference type="ChEBI" id="CHEBI:456216"/>
    </reaction>
    <physiologicalReaction direction="left-to-right" evidence="18">
        <dbReference type="Rhea" id="RHEA:38568"/>
    </physiologicalReaction>
</comment>
<dbReference type="Proteomes" id="UP000085678">
    <property type="component" value="Unplaced"/>
</dbReference>
<feature type="binding site" evidence="20">
    <location>
        <position position="682"/>
    </location>
    <ligand>
        <name>ATP</name>
        <dbReference type="ChEBI" id="CHEBI:30616"/>
    </ligand>
</feature>
<comment type="similarity">
    <text evidence="5 22">Belongs to the cation transport ATPase (P-type) (TC 3.A.3) family. Type IV subfamily.</text>
</comment>
<keyword evidence="11 20" id="KW-0067">ATP-binding</keyword>
<feature type="binding site" evidence="21">
    <location>
        <position position="419"/>
    </location>
    <ligand>
        <name>Mg(2+)</name>
        <dbReference type="ChEBI" id="CHEBI:18420"/>
    </ligand>
</feature>
<evidence type="ECO:0000256" key="9">
    <source>
        <dbReference type="ARBA" id="ARBA00022723"/>
    </source>
</evidence>
<comment type="catalytic activity">
    <reaction evidence="17 22">
        <text>ATP + H2O + phospholipidSide 1 = ADP + phosphate + phospholipidSide 2.</text>
        <dbReference type="EC" id="7.6.2.1"/>
    </reaction>
</comment>
<dbReference type="Pfam" id="PF16209">
    <property type="entry name" value="PhoLip_ATPase_N"/>
    <property type="match status" value="1"/>
</dbReference>
<evidence type="ECO:0000256" key="16">
    <source>
        <dbReference type="ARBA" id="ARBA00023136"/>
    </source>
</evidence>
<dbReference type="GeneID" id="106175910"/>
<evidence type="ECO:0000256" key="7">
    <source>
        <dbReference type="ARBA" id="ARBA00022553"/>
    </source>
</evidence>
<dbReference type="Pfam" id="PF16212">
    <property type="entry name" value="PhoLip_ATPase_C"/>
    <property type="match status" value="1"/>
</dbReference>
<feature type="binding site" evidence="20">
    <location>
        <position position="683"/>
    </location>
    <ligand>
        <name>ATP</name>
        <dbReference type="ChEBI" id="CHEBI:30616"/>
    </ligand>
</feature>
<dbReference type="GO" id="GO:0005524">
    <property type="term" value="F:ATP binding"/>
    <property type="evidence" value="ECO:0007669"/>
    <property type="project" value="UniProtKB-UniRule"/>
</dbReference>
<dbReference type="Gene3D" id="3.40.50.1000">
    <property type="entry name" value="HAD superfamily/HAD-like"/>
    <property type="match status" value="1"/>
</dbReference>
<feature type="binding site" evidence="20">
    <location>
        <position position="420"/>
    </location>
    <ligand>
        <name>ATP</name>
        <dbReference type="ChEBI" id="CHEBI:30616"/>
    </ligand>
</feature>
<dbReference type="InterPro" id="IPR032630">
    <property type="entry name" value="P_typ_ATPase_c"/>
</dbReference>
<dbReference type="GO" id="GO:0045332">
    <property type="term" value="P:phospholipid translocation"/>
    <property type="evidence" value="ECO:0007669"/>
    <property type="project" value="TreeGrafter"/>
</dbReference>
<feature type="binding site" evidence="20">
    <location>
        <position position="681"/>
    </location>
    <ligand>
        <name>ATP</name>
        <dbReference type="ChEBI" id="CHEBI:30616"/>
    </ligand>
</feature>
<feature type="domain" description="P-type ATPase A" evidence="24">
    <location>
        <begin position="140"/>
        <end position="202"/>
    </location>
</feature>
<keyword evidence="13 22" id="KW-1278">Translocase</keyword>
<evidence type="ECO:0000256" key="21">
    <source>
        <dbReference type="PIRSR" id="PIRSR606539-3"/>
    </source>
</evidence>
<evidence type="ECO:0000256" key="17">
    <source>
        <dbReference type="ARBA" id="ARBA00034036"/>
    </source>
</evidence>
<dbReference type="NCBIfam" id="TIGR01494">
    <property type="entry name" value="ATPase_P-type"/>
    <property type="match status" value="2"/>
</dbReference>
<dbReference type="OrthoDB" id="377733at2759"/>
<evidence type="ECO:0000256" key="3">
    <source>
        <dbReference type="ARBA" id="ARBA00004236"/>
    </source>
</evidence>
<evidence type="ECO:0000259" key="24">
    <source>
        <dbReference type="Pfam" id="PF00122"/>
    </source>
</evidence>
<feature type="domain" description="P-type ATPase C-terminal" evidence="26">
    <location>
        <begin position="824"/>
        <end position="1074"/>
    </location>
</feature>
<feature type="transmembrane region" description="Helical" evidence="22">
    <location>
        <begin position="973"/>
        <end position="994"/>
    </location>
</feature>
<dbReference type="RefSeq" id="XP_023932469.1">
    <property type="nucleotide sequence ID" value="XM_024076701.1"/>
</dbReference>
<dbReference type="InterPro" id="IPR023214">
    <property type="entry name" value="HAD_sf"/>
</dbReference>
<feature type="binding site" evidence="20">
    <location>
        <position position="421"/>
    </location>
    <ligand>
        <name>ATP</name>
        <dbReference type="ChEBI" id="CHEBI:30616"/>
    </ligand>
</feature>
<keyword evidence="15" id="KW-0333">Golgi apparatus</keyword>
<dbReference type="GO" id="GO:0005886">
    <property type="term" value="C:plasma membrane"/>
    <property type="evidence" value="ECO:0007669"/>
    <property type="project" value="UniProtKB-SubCell"/>
</dbReference>
<comment type="subcellular location">
    <subcellularLocation>
        <location evidence="3">Cell membrane</location>
    </subcellularLocation>
    <subcellularLocation>
        <location evidence="4">Golgi apparatus</location>
    </subcellularLocation>
    <subcellularLocation>
        <location evidence="2 22">Membrane</location>
        <topology evidence="2 22">Multi-pass membrane protein</topology>
    </subcellularLocation>
</comment>
<dbReference type="InterPro" id="IPR006539">
    <property type="entry name" value="P-type_ATPase_IV"/>
</dbReference>
<dbReference type="FunFam" id="2.70.150.10:FF:000021">
    <property type="entry name" value="Phospholipid-transporting ATPase"/>
    <property type="match status" value="1"/>
</dbReference>
<dbReference type="SUPFAM" id="SSF56784">
    <property type="entry name" value="HAD-like"/>
    <property type="match status" value="1"/>
</dbReference>
<keyword evidence="12 21" id="KW-0460">Magnesium</keyword>
<reference evidence="28" key="1">
    <citation type="submission" date="2025-08" db="UniProtKB">
        <authorList>
            <consortium name="RefSeq"/>
        </authorList>
    </citation>
    <scope>IDENTIFICATION</scope>
    <source>
        <tissue evidence="28">Gonads</tissue>
    </source>
</reference>
<feature type="binding site" evidence="20">
    <location>
        <position position="800"/>
    </location>
    <ligand>
        <name>ATP</name>
        <dbReference type="ChEBI" id="CHEBI:30616"/>
    </ligand>
</feature>
<feature type="compositionally biased region" description="Polar residues" evidence="23">
    <location>
        <begin position="1"/>
        <end position="21"/>
    </location>
</feature>
<evidence type="ECO:0000256" key="6">
    <source>
        <dbReference type="ARBA" id="ARBA00022475"/>
    </source>
</evidence>
<dbReference type="AlphaFoldDB" id="A0A2R2MQE5"/>
<dbReference type="Gene3D" id="3.40.1110.10">
    <property type="entry name" value="Calcium-transporting ATPase, cytoplasmic domain N"/>
    <property type="match status" value="1"/>
</dbReference>
<feature type="binding site" evidence="21">
    <location>
        <position position="801"/>
    </location>
    <ligand>
        <name>Mg(2+)</name>
        <dbReference type="ChEBI" id="CHEBI:18420"/>
    </ligand>
</feature>
<dbReference type="InterPro" id="IPR023298">
    <property type="entry name" value="ATPase_P-typ_TM_dom_sf"/>
</dbReference>
<feature type="active site" description="4-aspartylphosphate intermediate" evidence="19">
    <location>
        <position position="419"/>
    </location>
</feature>
<dbReference type="SUPFAM" id="SSF81653">
    <property type="entry name" value="Calcium ATPase, transduction domain A"/>
    <property type="match status" value="1"/>
</dbReference>
<dbReference type="FunFam" id="3.40.50.1000:FF:000010">
    <property type="entry name" value="Phospholipid-transporting ATPase"/>
    <property type="match status" value="1"/>
</dbReference>
<evidence type="ECO:0000256" key="23">
    <source>
        <dbReference type="SAM" id="MobiDB-lite"/>
    </source>
</evidence>
<evidence type="ECO:0000256" key="13">
    <source>
        <dbReference type="ARBA" id="ARBA00022967"/>
    </source>
</evidence>
<evidence type="ECO:0000256" key="10">
    <source>
        <dbReference type="ARBA" id="ARBA00022741"/>
    </source>
</evidence>
<feature type="transmembrane region" description="Helical" evidence="22">
    <location>
        <begin position="306"/>
        <end position="330"/>
    </location>
</feature>
<name>A0A2R2MQE5_LINAN</name>
<evidence type="ECO:0000256" key="2">
    <source>
        <dbReference type="ARBA" id="ARBA00004141"/>
    </source>
</evidence>
<evidence type="ECO:0000256" key="5">
    <source>
        <dbReference type="ARBA" id="ARBA00008109"/>
    </source>
</evidence>
<keyword evidence="7" id="KW-0597">Phosphoprotein</keyword>
<feature type="binding site" evidence="20">
    <location>
        <position position="801"/>
    </location>
    <ligand>
        <name>ATP</name>
        <dbReference type="ChEBI" id="CHEBI:30616"/>
    </ligand>
</feature>
<feature type="binding site" evidence="21">
    <location>
        <position position="797"/>
    </location>
    <ligand>
        <name>Mg(2+)</name>
        <dbReference type="ChEBI" id="CHEBI:18420"/>
    </ligand>
</feature>
<dbReference type="InterPro" id="IPR001757">
    <property type="entry name" value="P_typ_ATPase"/>
</dbReference>
<sequence length="1162" mass="130902">MAHTRGYQNLQWNEGSDQNVPGNEAVPPDSGSTSDDLDHVLRRVVNLNPIDNQQPVSYASNKICTAKYNILSFIPKFLFEQSRKYANIFFLMIALLQQIPNVSPTGRYTTALPLLFILSVSAVKEIFEDFKRHKADGQVNNRKVWVLRRHDWQLIKWTDVVVGDFVKVVSGEFFPTDLVLLSSSEPQGMCYVETSNLDGETNLKIRQALPQTAKLLTSADILSLSGTVECETPNRHLYEFVGNIRPSGRLAYPLGPDQLLLRGAVLRNTKWIYGLAVYTGHETKLMLNSTQGAPLKRSHVEKVTNYQIVVLFLILLFMSGFSAAANEIWTSGRDKKDWYLAFKEMAPSNFGYNFLTFIILYNNLIPISLQVTIECVKFIQAIFINWDIDMYYAPTDTPAIARTSNLNEELGQVKYVFSDKTGTLTRNVMVFKRCSIAGVMYGQHDADDTDVFDPTLIQNLKSNHVSAKVISDFLSLLAVCHTVIPEVDPNDERNIIYQASSPDEGALVKGAKKLGFVFTQRTPESVTIEVMGTPKTYEILNVLDFTSFRKRMSVVVKTPSGRIKLLCKGADSVIYERLGPEQPYREDTMNHLEQFANIGLRTLCLAEAEIEPEFYDEWKHTYYKASTSLQNRERKLEEAAELIEKNLKLLGATAIEDKLQEGVPESIANLAKADIKIWVLTGDKQETAINIGYSCKLLTQGMPLLIINEESLDSTRETLRKHIEDFGEQLGKENEVGLIIDGRTLKFALTCDCRKDFLDIAKSCKAVICCRVSPLQKSELVELVKSAVKAITLAIGDGANDVGMIQAAHVGVGICGLEGLQATCASDYAIGQFRFLNKLLFVHGSWSYTRTVKLILYSFYKNVTLYVIQFWFAFMNGFSGQILFERWTIGLYNVIFTMAPPVVLGLFDRYCSAESLMEFPALYRTSQNSDLFNVKIFWMWISNSVFHSIVLFWMTLLALNQDIAFSTGQTGNYLFLGNMVYTYVVVTVCIKAGLEHSAWTWISHLAIWGSIASWFLFLIVYSHVWPAIDVGPEMVGMDGMVLGCGIFWMGLILVPTMSLLRDVAWKAFRRTVFKTLREEVQEREIAGMDLSSVIFKATKKRLTETARLLRNVFTRPSTATIQAPEAQQRDHGYAFSQEEGGAVALSTVIRQYDTSDRKPDGS</sequence>
<dbReference type="Gene3D" id="2.70.150.10">
    <property type="entry name" value="Calcium-transporting ATPase, cytoplasmic transduction domain A"/>
    <property type="match status" value="1"/>
</dbReference>
<feature type="binding site" evidence="20">
    <location>
        <position position="419"/>
    </location>
    <ligand>
        <name>ATP</name>
        <dbReference type="ChEBI" id="CHEBI:30616"/>
    </ligand>
</feature>
<evidence type="ECO:0000256" key="1">
    <source>
        <dbReference type="ARBA" id="ARBA00001946"/>
    </source>
</evidence>
<evidence type="ECO:0000313" key="28">
    <source>
        <dbReference type="RefSeq" id="XP_023932469.1"/>
    </source>
</evidence>
<evidence type="ECO:0000256" key="18">
    <source>
        <dbReference type="ARBA" id="ARBA00051303"/>
    </source>
</evidence>
<keyword evidence="16 22" id="KW-0472">Membrane</keyword>
<evidence type="ECO:0000256" key="8">
    <source>
        <dbReference type="ARBA" id="ARBA00022692"/>
    </source>
</evidence>
<comment type="cofactor">
    <cofactor evidence="1 21">
        <name>Mg(2+)</name>
        <dbReference type="ChEBI" id="CHEBI:18420"/>
    </cofactor>
</comment>
<dbReference type="InterPro" id="IPR023299">
    <property type="entry name" value="ATPase_P-typ_cyto_dom_N"/>
</dbReference>
<feature type="binding site" evidence="20">
    <location>
        <position position="777"/>
    </location>
    <ligand>
        <name>ATP</name>
        <dbReference type="ChEBI" id="CHEBI:30616"/>
    </ligand>
</feature>
<dbReference type="SUPFAM" id="SSF81660">
    <property type="entry name" value="Metal cation-transporting ATPase, ATP-binding domain N"/>
    <property type="match status" value="1"/>
</dbReference>
<dbReference type="SFLD" id="SFLDG00002">
    <property type="entry name" value="C1.7:_P-type_atpase_like"/>
    <property type="match status" value="1"/>
</dbReference>
<dbReference type="CDD" id="cd02073">
    <property type="entry name" value="P-type_ATPase_APLT_Dnf-like"/>
    <property type="match status" value="1"/>
</dbReference>
<dbReference type="GO" id="GO:0005802">
    <property type="term" value="C:trans-Golgi network"/>
    <property type="evidence" value="ECO:0007669"/>
    <property type="project" value="TreeGrafter"/>
</dbReference>
<keyword evidence="8 22" id="KW-0812">Transmembrane</keyword>
<feature type="domain" description="P-type ATPase N-terminal" evidence="25">
    <location>
        <begin position="48"/>
        <end position="110"/>
    </location>
</feature>
<evidence type="ECO:0000256" key="15">
    <source>
        <dbReference type="ARBA" id="ARBA00023034"/>
    </source>
</evidence>
<evidence type="ECO:0000256" key="14">
    <source>
        <dbReference type="ARBA" id="ARBA00022989"/>
    </source>
</evidence>
<dbReference type="GO" id="GO:0016887">
    <property type="term" value="F:ATP hydrolysis activity"/>
    <property type="evidence" value="ECO:0007669"/>
    <property type="project" value="InterPro"/>
</dbReference>
<keyword evidence="10 20" id="KW-0547">Nucleotide-binding</keyword>
<dbReference type="InterPro" id="IPR059000">
    <property type="entry name" value="ATPase_P-type_domA"/>
</dbReference>
<evidence type="ECO:0000259" key="26">
    <source>
        <dbReference type="Pfam" id="PF16212"/>
    </source>
</evidence>
<evidence type="ECO:0000256" key="12">
    <source>
        <dbReference type="ARBA" id="ARBA00022842"/>
    </source>
</evidence>
<feature type="binding site" evidence="21">
    <location>
        <position position="421"/>
    </location>
    <ligand>
        <name>Mg(2+)</name>
        <dbReference type="ChEBI" id="CHEBI:18420"/>
    </ligand>
</feature>
<accession>A0A2R2MQE5</accession>
<dbReference type="SFLD" id="SFLDS00003">
    <property type="entry name" value="Haloacid_Dehalogenase"/>
    <property type="match status" value="1"/>
</dbReference>
<dbReference type="InterPro" id="IPR018303">
    <property type="entry name" value="ATPase_P-typ_P_site"/>
</dbReference>
<dbReference type="GO" id="GO:0090556">
    <property type="term" value="F:phosphatidylserine floppase activity"/>
    <property type="evidence" value="ECO:0007669"/>
    <property type="project" value="RHEA"/>
</dbReference>
<keyword evidence="9 21" id="KW-0479">Metal-binding</keyword>
<feature type="transmembrane region" description="Helical" evidence="22">
    <location>
        <begin position="1040"/>
        <end position="1060"/>
    </location>
</feature>
<feature type="transmembrane region" description="Helical" evidence="22">
    <location>
        <begin position="1006"/>
        <end position="1028"/>
    </location>
</feature>
<feature type="binding site" evidence="20">
    <location>
        <position position="601"/>
    </location>
    <ligand>
        <name>ATP</name>
        <dbReference type="ChEBI" id="CHEBI:30616"/>
    </ligand>
</feature>
<feature type="transmembrane region" description="Helical" evidence="22">
    <location>
        <begin position="890"/>
        <end position="911"/>
    </location>
</feature>
<dbReference type="NCBIfam" id="TIGR01652">
    <property type="entry name" value="ATPase-Plipid"/>
    <property type="match status" value="1"/>
</dbReference>
<keyword evidence="14 22" id="KW-1133">Transmembrane helix</keyword>
<dbReference type="PANTHER" id="PTHR24092:SF150">
    <property type="entry name" value="PHOSPHOLIPID-TRANSPORTING ATPASE"/>
    <property type="match status" value="1"/>
</dbReference>
<organism evidence="27 28">
    <name type="scientific">Lingula anatina</name>
    <name type="common">Brachiopod</name>
    <name type="synonym">Lingula unguis</name>
    <dbReference type="NCBI Taxonomy" id="7574"/>
    <lineage>
        <taxon>Eukaryota</taxon>
        <taxon>Metazoa</taxon>
        <taxon>Spiralia</taxon>
        <taxon>Lophotrochozoa</taxon>
        <taxon>Brachiopoda</taxon>
        <taxon>Linguliformea</taxon>
        <taxon>Lingulata</taxon>
        <taxon>Lingulida</taxon>
        <taxon>Linguloidea</taxon>
        <taxon>Lingulidae</taxon>
        <taxon>Lingula</taxon>
    </lineage>
</organism>